<comment type="caution">
    <text evidence="1">The sequence shown here is derived from an EMBL/GenBank/DDBJ whole genome shotgun (WGS) entry which is preliminary data.</text>
</comment>
<evidence type="ECO:0000313" key="1">
    <source>
        <dbReference type="EMBL" id="TCU34046.1"/>
    </source>
</evidence>
<dbReference type="Proteomes" id="UP000295507">
    <property type="component" value="Unassembled WGS sequence"/>
</dbReference>
<accession>A0A4R3RR40</accession>
<proteinExistence type="predicted"/>
<evidence type="ECO:0000313" key="2">
    <source>
        <dbReference type="Proteomes" id="UP000295507"/>
    </source>
</evidence>
<reference evidence="1 2" key="1">
    <citation type="submission" date="2019-03" db="EMBL/GenBank/DDBJ databases">
        <title>Genomic Encyclopedia of Type Strains, Phase IV (KMG-V): Genome sequencing to study the core and pangenomes of soil and plant-associated prokaryotes.</title>
        <authorList>
            <person name="Whitman W."/>
        </authorList>
    </citation>
    <scope>NUCLEOTIDE SEQUENCE [LARGE SCALE GENOMIC DNA]</scope>
    <source>
        <strain evidence="1 2">IE4868</strain>
    </source>
</reference>
<dbReference type="EMBL" id="SMBK01000013">
    <property type="protein sequence ID" value="TCU34046.1"/>
    <property type="molecule type" value="Genomic_DNA"/>
</dbReference>
<organism evidence="1 2">
    <name type="scientific">Rhizobium azibense</name>
    <dbReference type="NCBI Taxonomy" id="1136135"/>
    <lineage>
        <taxon>Bacteria</taxon>
        <taxon>Pseudomonadati</taxon>
        <taxon>Pseudomonadota</taxon>
        <taxon>Alphaproteobacteria</taxon>
        <taxon>Hyphomicrobiales</taxon>
        <taxon>Rhizobiaceae</taxon>
        <taxon>Rhizobium/Agrobacterium group</taxon>
        <taxon>Rhizobium</taxon>
    </lineage>
</organism>
<evidence type="ECO:0008006" key="3">
    <source>
        <dbReference type="Google" id="ProtNLM"/>
    </source>
</evidence>
<sequence length="216" mass="24742">MRELYGKQPLSLGLVDLDPKEMMFWLYCPIKVPTVAPKKFELHYPANLAQFEPIVDRAIRSLAIDLDPYYIYLTAKTLWVTADNPGNRPGWHSDGFMTDDLNFIWSNCNGTLFWEPEEKVEFTLDHHASLAEMDAAAEHDVAHHRVYPDKHLLILDQYVIHRVADVKQSGMRTFVKVSFSRHKYNLVGNSINHALPLPADYVDRSAERNHPIGSAA</sequence>
<protein>
    <recommendedName>
        <fullName evidence="3">Fe2OG dioxygenase domain-containing protein</fullName>
    </recommendedName>
</protein>
<gene>
    <name evidence="1" type="ORF">EV129_11329</name>
</gene>
<dbReference type="AlphaFoldDB" id="A0A4R3RR40"/>
<name>A0A4R3RR40_9HYPH</name>
<dbReference type="RefSeq" id="WP_132552822.1">
    <property type="nucleotide sequence ID" value="NZ_SMBK01000013.1"/>
</dbReference>